<sequence>MAIIYERIFAPHQAGASVSALGGGLIYNIFSSYTWGPGSGHILGVGELVCDGNQVDVDALGKGVKV</sequence>
<proteinExistence type="predicted"/>
<protein>
    <submittedName>
        <fullName evidence="1">Uncharacterized protein</fullName>
    </submittedName>
</protein>
<comment type="caution">
    <text evidence="1">The sequence shown here is derived from an EMBL/GenBank/DDBJ whole genome shotgun (WGS) entry which is preliminary data.</text>
</comment>
<keyword evidence="2" id="KW-1185">Reference proteome</keyword>
<accession>A0ABT6H464</accession>
<dbReference type="EMBL" id="JARULN010000006">
    <property type="protein sequence ID" value="MDG5754048.1"/>
    <property type="molecule type" value="Genomic_DNA"/>
</dbReference>
<organism evidence="1 2">
    <name type="scientific">Ectobacillus antri</name>
    <dbReference type="NCBI Taxonomy" id="2486280"/>
    <lineage>
        <taxon>Bacteria</taxon>
        <taxon>Bacillati</taxon>
        <taxon>Bacillota</taxon>
        <taxon>Bacilli</taxon>
        <taxon>Bacillales</taxon>
        <taxon>Bacillaceae</taxon>
        <taxon>Ectobacillus</taxon>
    </lineage>
</organism>
<name>A0ABT6H464_9BACI</name>
<dbReference type="RefSeq" id="WP_124563115.1">
    <property type="nucleotide sequence ID" value="NZ_JARRRY010000005.1"/>
</dbReference>
<evidence type="ECO:0000313" key="2">
    <source>
        <dbReference type="Proteomes" id="UP001218246"/>
    </source>
</evidence>
<evidence type="ECO:0000313" key="1">
    <source>
        <dbReference type="EMBL" id="MDG5754048.1"/>
    </source>
</evidence>
<gene>
    <name evidence="1" type="ORF">P6P90_08680</name>
</gene>
<reference evidence="1 2" key="1">
    <citation type="submission" date="2023-04" db="EMBL/GenBank/DDBJ databases">
        <title>Ectobacillus antri isolated from activated sludge.</title>
        <authorList>
            <person name="Yan P."/>
            <person name="Liu X."/>
        </authorList>
    </citation>
    <scope>NUCLEOTIDE SEQUENCE [LARGE SCALE GENOMIC DNA]</scope>
    <source>
        <strain evidence="1 2">C18H</strain>
    </source>
</reference>
<dbReference type="Proteomes" id="UP001218246">
    <property type="component" value="Unassembled WGS sequence"/>
</dbReference>